<evidence type="ECO:0000259" key="1">
    <source>
        <dbReference type="Pfam" id="PF01609"/>
    </source>
</evidence>
<reference evidence="2 3" key="1">
    <citation type="submission" date="2017-08" db="EMBL/GenBank/DDBJ databases">
        <title>Reclassification of Bisgaard taxon 37 and 44.</title>
        <authorList>
            <person name="Christensen H."/>
        </authorList>
    </citation>
    <scope>NUCLEOTIDE SEQUENCE [LARGE SCALE GENOMIC DNA]</scope>
    <source>
        <strain evidence="2 3">111</strain>
    </source>
</reference>
<organism evidence="2 3">
    <name type="scientific">Psittacicella hinzii</name>
    <dbReference type="NCBI Taxonomy" id="2028575"/>
    <lineage>
        <taxon>Bacteria</taxon>
        <taxon>Pseudomonadati</taxon>
        <taxon>Pseudomonadota</taxon>
        <taxon>Gammaproteobacteria</taxon>
        <taxon>Pasteurellales</taxon>
        <taxon>Psittacicellaceae</taxon>
        <taxon>Psittacicella</taxon>
    </lineage>
</organism>
<dbReference type="InterPro" id="IPR002559">
    <property type="entry name" value="Transposase_11"/>
</dbReference>
<comment type="caution">
    <text evidence="2">The sequence shown here is derived from an EMBL/GenBank/DDBJ whole genome shotgun (WGS) entry which is preliminary data.</text>
</comment>
<accession>A0A3A1Y9X8</accession>
<feature type="domain" description="Transposase IS4-like" evidence="1">
    <location>
        <begin position="3"/>
        <end position="156"/>
    </location>
</feature>
<dbReference type="OrthoDB" id="6171862at2"/>
<dbReference type="GO" id="GO:0006313">
    <property type="term" value="P:DNA transposition"/>
    <property type="evidence" value="ECO:0007669"/>
    <property type="project" value="InterPro"/>
</dbReference>
<dbReference type="GO" id="GO:0003677">
    <property type="term" value="F:DNA binding"/>
    <property type="evidence" value="ECO:0007669"/>
    <property type="project" value="InterPro"/>
</dbReference>
<dbReference type="AlphaFoldDB" id="A0A3A1Y9X8"/>
<dbReference type="EMBL" id="NRJG01000160">
    <property type="protein sequence ID" value="RIY34962.1"/>
    <property type="molecule type" value="Genomic_DNA"/>
</dbReference>
<evidence type="ECO:0000313" key="2">
    <source>
        <dbReference type="EMBL" id="RIY34962.1"/>
    </source>
</evidence>
<proteinExistence type="predicted"/>
<dbReference type="GO" id="GO:0004803">
    <property type="term" value="F:transposase activity"/>
    <property type="evidence" value="ECO:0007669"/>
    <property type="project" value="InterPro"/>
</dbReference>
<evidence type="ECO:0000313" key="3">
    <source>
        <dbReference type="Proteomes" id="UP000265916"/>
    </source>
</evidence>
<name>A0A3A1Y9X8_9GAMM</name>
<protein>
    <recommendedName>
        <fullName evidence="1">Transposase IS4-like domain-containing protein</fullName>
    </recommendedName>
</protein>
<sequence length="317" mass="36853">MRLFIDFSNFTTYSNKLSLAKYGNDKSEDTPKQINLLVAKGTKHQLPLFYEFYAGNISDSKIFQRSVDLNAQYLPTVQSVIFDQSSANKDNLQILNDKNIKVVTFMKKVAKEYKQLISNSFVNYHDRKVLLPNGAMYYSEHIIYAERDFQALAILSPEKYKIERDTILKEYAVEQEKLEKINRKHTLGMSEMQHSNVDIQSSTRIDLTLAPEKMTEKMNMAGWFALITDDLETRATEVYTINYMRESVERSLARINNTRMLVSNDLSFRGKSLCTFIYVILHEIIERTVSKLTAPINQYIPTNVHNFVQYINRCIKS</sequence>
<dbReference type="Proteomes" id="UP000265916">
    <property type="component" value="Unassembled WGS sequence"/>
</dbReference>
<dbReference type="RefSeq" id="WP_119532483.1">
    <property type="nucleotide sequence ID" value="NZ_JBHSSP010000005.1"/>
</dbReference>
<gene>
    <name evidence="2" type="ORF">CKF58_07330</name>
</gene>
<keyword evidence="3" id="KW-1185">Reference proteome</keyword>
<dbReference type="Pfam" id="PF01609">
    <property type="entry name" value="DDE_Tnp_1"/>
    <property type="match status" value="1"/>
</dbReference>